<dbReference type="InterPro" id="IPR010987">
    <property type="entry name" value="Glutathione-S-Trfase_C-like"/>
</dbReference>
<evidence type="ECO:0000256" key="1">
    <source>
        <dbReference type="ARBA" id="ARBA00007409"/>
    </source>
</evidence>
<organism evidence="7 8">
    <name type="scientific">Heterobasidion irregulare (strain TC 32-1)</name>
    <dbReference type="NCBI Taxonomy" id="747525"/>
    <lineage>
        <taxon>Eukaryota</taxon>
        <taxon>Fungi</taxon>
        <taxon>Dikarya</taxon>
        <taxon>Basidiomycota</taxon>
        <taxon>Agaricomycotina</taxon>
        <taxon>Agaricomycetes</taxon>
        <taxon>Russulales</taxon>
        <taxon>Bondarzewiaceae</taxon>
        <taxon>Heterobasidion</taxon>
        <taxon>Heterobasidion annosum species complex</taxon>
    </lineage>
</organism>
<dbReference type="FunCoup" id="W4JQR2">
    <property type="interactions" value="298"/>
</dbReference>
<dbReference type="Pfam" id="PF02798">
    <property type="entry name" value="GST_N"/>
    <property type="match status" value="1"/>
</dbReference>
<comment type="catalytic activity">
    <reaction evidence="4">
        <text>RX + glutathione = an S-substituted glutathione + a halide anion + H(+)</text>
        <dbReference type="Rhea" id="RHEA:16437"/>
        <dbReference type="ChEBI" id="CHEBI:15378"/>
        <dbReference type="ChEBI" id="CHEBI:16042"/>
        <dbReference type="ChEBI" id="CHEBI:17792"/>
        <dbReference type="ChEBI" id="CHEBI:57925"/>
        <dbReference type="ChEBI" id="CHEBI:90779"/>
        <dbReference type="EC" id="2.5.1.18"/>
    </reaction>
</comment>
<dbReference type="SUPFAM" id="SSF47616">
    <property type="entry name" value="GST C-terminal domain-like"/>
    <property type="match status" value="1"/>
</dbReference>
<dbReference type="InterPro" id="IPR004045">
    <property type="entry name" value="Glutathione_S-Trfase_N"/>
</dbReference>
<dbReference type="PANTHER" id="PTHR44051">
    <property type="entry name" value="GLUTATHIONE S-TRANSFERASE-RELATED"/>
    <property type="match status" value="1"/>
</dbReference>
<dbReference type="STRING" id="747525.W4JQR2"/>
<feature type="domain" description="GST N-terminal" evidence="5">
    <location>
        <begin position="12"/>
        <end position="93"/>
    </location>
</feature>
<dbReference type="SUPFAM" id="SSF52833">
    <property type="entry name" value="Thioredoxin-like"/>
    <property type="match status" value="1"/>
</dbReference>
<dbReference type="EMBL" id="KI925465">
    <property type="protein sequence ID" value="ETW75873.1"/>
    <property type="molecule type" value="Genomic_DNA"/>
</dbReference>
<dbReference type="PROSITE" id="PS50405">
    <property type="entry name" value="GST_CTER"/>
    <property type="match status" value="1"/>
</dbReference>
<evidence type="ECO:0000259" key="5">
    <source>
        <dbReference type="PROSITE" id="PS50404"/>
    </source>
</evidence>
<dbReference type="GO" id="GO:0004602">
    <property type="term" value="F:glutathione peroxidase activity"/>
    <property type="evidence" value="ECO:0007669"/>
    <property type="project" value="UniProtKB-ARBA"/>
</dbReference>
<dbReference type="FunFam" id="3.40.30.10:FF:000156">
    <property type="entry name" value="Glutathione S-transferase 1"/>
    <property type="match status" value="1"/>
</dbReference>
<evidence type="ECO:0000256" key="2">
    <source>
        <dbReference type="ARBA" id="ARBA00012452"/>
    </source>
</evidence>
<evidence type="ECO:0000256" key="4">
    <source>
        <dbReference type="ARBA" id="ARBA00047960"/>
    </source>
</evidence>
<dbReference type="Gene3D" id="1.20.1050.10">
    <property type="match status" value="1"/>
</dbReference>
<dbReference type="PANTHER" id="PTHR44051:SF9">
    <property type="entry name" value="GLUTATHIONE S-TRANSFERASE 1"/>
    <property type="match status" value="1"/>
</dbReference>
<keyword evidence="8" id="KW-1185">Reference proteome</keyword>
<evidence type="ECO:0000313" key="7">
    <source>
        <dbReference type="EMBL" id="ETW75873.1"/>
    </source>
</evidence>
<evidence type="ECO:0000256" key="3">
    <source>
        <dbReference type="ARBA" id="ARBA00022679"/>
    </source>
</evidence>
<evidence type="ECO:0000313" key="8">
    <source>
        <dbReference type="Proteomes" id="UP000030671"/>
    </source>
</evidence>
<dbReference type="InterPro" id="IPR036249">
    <property type="entry name" value="Thioredoxin-like_sf"/>
</dbReference>
<dbReference type="Gene3D" id="3.40.30.10">
    <property type="entry name" value="Glutaredoxin"/>
    <property type="match status" value="1"/>
</dbReference>
<protein>
    <recommendedName>
        <fullName evidence="2">glutathione transferase</fullName>
        <ecNumber evidence="2">2.5.1.18</ecNumber>
    </recommendedName>
</protein>
<keyword evidence="3 7" id="KW-0808">Transferase</keyword>
<dbReference type="Proteomes" id="UP000030671">
    <property type="component" value="Unassembled WGS sequence"/>
</dbReference>
<dbReference type="SFLD" id="SFLDG01150">
    <property type="entry name" value="Main.1:_Beta-like"/>
    <property type="match status" value="1"/>
</dbReference>
<dbReference type="eggNOG" id="KOG0867">
    <property type="taxonomic scope" value="Eukaryota"/>
</dbReference>
<dbReference type="HOGENOM" id="CLU_011226_15_4_1"/>
<feature type="domain" description="GST C-terminal" evidence="6">
    <location>
        <begin position="97"/>
        <end position="232"/>
    </location>
</feature>
<comment type="similarity">
    <text evidence="1">Belongs to the GST superfamily.</text>
</comment>
<name>W4JQR2_HETIT</name>
<dbReference type="OrthoDB" id="2098326at2759"/>
<sequence>MRLLFTAAASAQSTLIVHHLNNSRSQRILWLLEELEVPYEIKLYQRTAELLAPKELLDIHPLGKSPVITDGDVTLAESGAIVEYIISKYGGGKASPPDAGKIDNLYFSHYAEGTLMPLAVNKLVFSIVPGRSPFLIRPIVRTVFDQLTNRLVNPQLKRNLDLVEAHLAKSGNFFAGGNEPTSADYMMLFPLEALTARSKEHIGPRVQEWVNRIHERPAYKRGIEKGGQYDYA</sequence>
<dbReference type="InParanoid" id="W4JQR2"/>
<dbReference type="GO" id="GO:0004364">
    <property type="term" value="F:glutathione transferase activity"/>
    <property type="evidence" value="ECO:0007669"/>
    <property type="project" value="UniProtKB-EC"/>
</dbReference>
<proteinExistence type="inferred from homology"/>
<dbReference type="KEGG" id="hir:HETIRDRAFT_126011"/>
<dbReference type="GeneID" id="20666923"/>
<dbReference type="RefSeq" id="XP_009552113.1">
    <property type="nucleotide sequence ID" value="XM_009553818.1"/>
</dbReference>
<dbReference type="CDD" id="cd03046">
    <property type="entry name" value="GST_N_GTT1_like"/>
    <property type="match status" value="1"/>
</dbReference>
<dbReference type="PROSITE" id="PS50404">
    <property type="entry name" value="GST_NTER"/>
    <property type="match status" value="1"/>
</dbReference>
<accession>W4JQR2</accession>
<reference evidence="7 8" key="1">
    <citation type="journal article" date="2012" name="New Phytol.">
        <title>Insight into trade-off between wood decay and parasitism from the genome of a fungal forest pathogen.</title>
        <authorList>
            <person name="Olson A."/>
            <person name="Aerts A."/>
            <person name="Asiegbu F."/>
            <person name="Belbahri L."/>
            <person name="Bouzid O."/>
            <person name="Broberg A."/>
            <person name="Canback B."/>
            <person name="Coutinho P.M."/>
            <person name="Cullen D."/>
            <person name="Dalman K."/>
            <person name="Deflorio G."/>
            <person name="van Diepen L.T."/>
            <person name="Dunand C."/>
            <person name="Duplessis S."/>
            <person name="Durling M."/>
            <person name="Gonthier P."/>
            <person name="Grimwood J."/>
            <person name="Fossdal C.G."/>
            <person name="Hansson D."/>
            <person name="Henrissat B."/>
            <person name="Hietala A."/>
            <person name="Himmelstrand K."/>
            <person name="Hoffmeister D."/>
            <person name="Hogberg N."/>
            <person name="James T.Y."/>
            <person name="Karlsson M."/>
            <person name="Kohler A."/>
            <person name="Kues U."/>
            <person name="Lee Y.H."/>
            <person name="Lin Y.C."/>
            <person name="Lind M."/>
            <person name="Lindquist E."/>
            <person name="Lombard V."/>
            <person name="Lucas S."/>
            <person name="Lunden K."/>
            <person name="Morin E."/>
            <person name="Murat C."/>
            <person name="Park J."/>
            <person name="Raffaello T."/>
            <person name="Rouze P."/>
            <person name="Salamov A."/>
            <person name="Schmutz J."/>
            <person name="Solheim H."/>
            <person name="Stahlberg J."/>
            <person name="Velez H."/>
            <person name="de Vries R.P."/>
            <person name="Wiebenga A."/>
            <person name="Woodward S."/>
            <person name="Yakovlev I."/>
            <person name="Garbelotto M."/>
            <person name="Martin F."/>
            <person name="Grigoriev I.V."/>
            <person name="Stenlid J."/>
        </authorList>
    </citation>
    <scope>NUCLEOTIDE SEQUENCE [LARGE SCALE GENOMIC DNA]</scope>
    <source>
        <strain evidence="7 8">TC 32-1</strain>
    </source>
</reference>
<dbReference type="AlphaFoldDB" id="W4JQR2"/>
<dbReference type="SFLD" id="SFLDS00019">
    <property type="entry name" value="Glutathione_Transferase_(cytos"/>
    <property type="match status" value="1"/>
</dbReference>
<dbReference type="InterPro" id="IPR040079">
    <property type="entry name" value="Glutathione_S-Trfase"/>
</dbReference>
<dbReference type="Pfam" id="PF13410">
    <property type="entry name" value="GST_C_2"/>
    <property type="match status" value="1"/>
</dbReference>
<dbReference type="SFLD" id="SFLDG00358">
    <property type="entry name" value="Main_(cytGST)"/>
    <property type="match status" value="1"/>
</dbReference>
<evidence type="ECO:0000259" key="6">
    <source>
        <dbReference type="PROSITE" id="PS50405"/>
    </source>
</evidence>
<dbReference type="EC" id="2.5.1.18" evidence="2"/>
<dbReference type="GO" id="GO:0005737">
    <property type="term" value="C:cytoplasm"/>
    <property type="evidence" value="ECO:0007669"/>
    <property type="project" value="UniProtKB-ARBA"/>
</dbReference>
<dbReference type="InterPro" id="IPR036282">
    <property type="entry name" value="Glutathione-S-Trfase_C_sf"/>
</dbReference>
<gene>
    <name evidence="7" type="primary">GST5</name>
    <name evidence="7" type="ORF">HETIRDRAFT_126011</name>
</gene>